<dbReference type="EMBL" id="CH902618">
    <property type="protein sequence ID" value="KPU78365.1"/>
    <property type="molecule type" value="Genomic_DNA"/>
</dbReference>
<protein>
    <submittedName>
        <fullName evidence="2">Uncharacterized protein, isoform A</fullName>
    </submittedName>
    <submittedName>
        <fullName evidence="3">Uncharacterized protein, isoform B</fullName>
    </submittedName>
    <submittedName>
        <fullName evidence="4">Uncharacterized protein, isoform C</fullName>
    </submittedName>
    <submittedName>
        <fullName evidence="5">Uncharacterized protein, isoform D</fullName>
    </submittedName>
</protein>
<organism evidence="2 6">
    <name type="scientific">Drosophila ananassae</name>
    <name type="common">Fruit fly</name>
    <dbReference type="NCBI Taxonomy" id="7217"/>
    <lineage>
        <taxon>Eukaryota</taxon>
        <taxon>Metazoa</taxon>
        <taxon>Ecdysozoa</taxon>
        <taxon>Arthropoda</taxon>
        <taxon>Hexapoda</taxon>
        <taxon>Insecta</taxon>
        <taxon>Pterygota</taxon>
        <taxon>Neoptera</taxon>
        <taxon>Endopterygota</taxon>
        <taxon>Diptera</taxon>
        <taxon>Brachycera</taxon>
        <taxon>Muscomorpha</taxon>
        <taxon>Ephydroidea</taxon>
        <taxon>Drosophilidae</taxon>
        <taxon>Drosophila</taxon>
        <taxon>Sophophora</taxon>
    </lineage>
</organism>
<dbReference type="EMBL" id="CH902618">
    <property type="protein sequence ID" value="EDV40086.2"/>
    <property type="molecule type" value="Genomic_DNA"/>
</dbReference>
<evidence type="ECO:0000313" key="3">
    <source>
        <dbReference type="EMBL" id="KPU78363.1"/>
    </source>
</evidence>
<reference evidence="2 6" key="1">
    <citation type="journal article" date="2007" name="Nature">
        <title>Evolution of genes and genomes on the Drosophila phylogeny.</title>
        <authorList>
            <consortium name="Drosophila 12 Genomes Consortium"/>
            <person name="Clark A.G."/>
            <person name="Eisen M.B."/>
            <person name="Smith D.R."/>
            <person name="Bergman C.M."/>
            <person name="Oliver B."/>
            <person name="Markow T.A."/>
            <person name="Kaufman T.C."/>
            <person name="Kellis M."/>
            <person name="Gelbart W."/>
            <person name="Iyer V.N."/>
            <person name="Pollard D.A."/>
            <person name="Sackton T.B."/>
            <person name="Larracuente A.M."/>
            <person name="Singh N.D."/>
            <person name="Abad J.P."/>
            <person name="Abt D.N."/>
            <person name="Adryan B."/>
            <person name="Aguade M."/>
            <person name="Akashi H."/>
            <person name="Anderson W.W."/>
            <person name="Aquadro C.F."/>
            <person name="Ardell D.H."/>
            <person name="Arguello R."/>
            <person name="Artieri C.G."/>
            <person name="Barbash D.A."/>
            <person name="Barker D."/>
            <person name="Barsanti P."/>
            <person name="Batterham P."/>
            <person name="Batzoglou S."/>
            <person name="Begun D."/>
            <person name="Bhutkar A."/>
            <person name="Blanco E."/>
            <person name="Bosak S.A."/>
            <person name="Bradley R.K."/>
            <person name="Brand A.D."/>
            <person name="Brent M.R."/>
            <person name="Brooks A.N."/>
            <person name="Brown R.H."/>
            <person name="Butlin R.K."/>
            <person name="Caggese C."/>
            <person name="Calvi B.R."/>
            <person name="Bernardo de Carvalho A."/>
            <person name="Caspi A."/>
            <person name="Castrezana S."/>
            <person name="Celniker S.E."/>
            <person name="Chang J.L."/>
            <person name="Chapple C."/>
            <person name="Chatterji S."/>
            <person name="Chinwalla A."/>
            <person name="Civetta A."/>
            <person name="Clifton S.W."/>
            <person name="Comeron J.M."/>
            <person name="Costello J.C."/>
            <person name="Coyne J.A."/>
            <person name="Daub J."/>
            <person name="David R.G."/>
            <person name="Delcher A.L."/>
            <person name="Delehaunty K."/>
            <person name="Do C.B."/>
            <person name="Ebling H."/>
            <person name="Edwards K."/>
            <person name="Eickbush T."/>
            <person name="Evans J.D."/>
            <person name="Filipski A."/>
            <person name="Findeiss S."/>
            <person name="Freyhult E."/>
            <person name="Fulton L."/>
            <person name="Fulton R."/>
            <person name="Garcia A.C."/>
            <person name="Gardiner A."/>
            <person name="Garfield D.A."/>
            <person name="Garvin B.E."/>
            <person name="Gibson G."/>
            <person name="Gilbert D."/>
            <person name="Gnerre S."/>
            <person name="Godfrey J."/>
            <person name="Good R."/>
            <person name="Gotea V."/>
            <person name="Gravely B."/>
            <person name="Greenberg A.J."/>
            <person name="Griffiths-Jones S."/>
            <person name="Gross S."/>
            <person name="Guigo R."/>
            <person name="Gustafson E.A."/>
            <person name="Haerty W."/>
            <person name="Hahn M.W."/>
            <person name="Halligan D.L."/>
            <person name="Halpern A.L."/>
            <person name="Halter G.M."/>
            <person name="Han M.V."/>
            <person name="Heger A."/>
            <person name="Hillier L."/>
            <person name="Hinrichs A.S."/>
            <person name="Holmes I."/>
            <person name="Hoskins R.A."/>
            <person name="Hubisz M.J."/>
            <person name="Hultmark D."/>
            <person name="Huntley M.A."/>
            <person name="Jaffe D.B."/>
            <person name="Jagadeeshan S."/>
            <person name="Jeck W.R."/>
            <person name="Johnson J."/>
            <person name="Jones C.D."/>
            <person name="Jordan W.C."/>
            <person name="Karpen G.H."/>
            <person name="Kataoka E."/>
            <person name="Keightley P.D."/>
            <person name="Kheradpour P."/>
            <person name="Kirkness E.F."/>
            <person name="Koerich L.B."/>
            <person name="Kristiansen K."/>
            <person name="Kudrna D."/>
            <person name="Kulathinal R.J."/>
            <person name="Kumar S."/>
            <person name="Kwok R."/>
            <person name="Lander E."/>
            <person name="Langley C.H."/>
            <person name="Lapoint R."/>
            <person name="Lazzaro B.P."/>
            <person name="Lee S.J."/>
            <person name="Levesque L."/>
            <person name="Li R."/>
            <person name="Lin C.F."/>
            <person name="Lin M.F."/>
            <person name="Lindblad-Toh K."/>
            <person name="Llopart A."/>
            <person name="Long M."/>
            <person name="Low L."/>
            <person name="Lozovsky E."/>
            <person name="Lu J."/>
            <person name="Luo M."/>
            <person name="Machado C.A."/>
            <person name="Makalowski W."/>
            <person name="Marzo M."/>
            <person name="Matsuda M."/>
            <person name="Matzkin L."/>
            <person name="McAllister B."/>
            <person name="McBride C.S."/>
            <person name="McKernan B."/>
            <person name="McKernan K."/>
            <person name="Mendez-Lago M."/>
            <person name="Minx P."/>
            <person name="Mollenhauer M.U."/>
            <person name="Montooth K."/>
            <person name="Mount S.M."/>
            <person name="Mu X."/>
            <person name="Myers E."/>
            <person name="Negre B."/>
            <person name="Newfeld S."/>
            <person name="Nielsen R."/>
            <person name="Noor M.A."/>
            <person name="O'Grady P."/>
            <person name="Pachter L."/>
            <person name="Papaceit M."/>
            <person name="Parisi M.J."/>
            <person name="Parisi M."/>
            <person name="Parts L."/>
            <person name="Pedersen J.S."/>
            <person name="Pesole G."/>
            <person name="Phillippy A.M."/>
            <person name="Ponting C.P."/>
            <person name="Pop M."/>
            <person name="Porcelli D."/>
            <person name="Powell J.R."/>
            <person name="Prohaska S."/>
            <person name="Pruitt K."/>
            <person name="Puig M."/>
            <person name="Quesneville H."/>
            <person name="Ram K.R."/>
            <person name="Rand D."/>
            <person name="Rasmussen M.D."/>
            <person name="Reed L.K."/>
            <person name="Reenan R."/>
            <person name="Reily A."/>
            <person name="Remington K.A."/>
            <person name="Rieger T.T."/>
            <person name="Ritchie M.G."/>
            <person name="Robin C."/>
            <person name="Rogers Y.H."/>
            <person name="Rohde C."/>
            <person name="Rozas J."/>
            <person name="Rubenfield M.J."/>
            <person name="Ruiz A."/>
            <person name="Russo S."/>
            <person name="Salzberg S.L."/>
            <person name="Sanchez-Gracia A."/>
            <person name="Saranga D.J."/>
            <person name="Sato H."/>
            <person name="Schaeffer S.W."/>
            <person name="Schatz M.C."/>
            <person name="Schlenke T."/>
            <person name="Schwartz R."/>
            <person name="Segarra C."/>
            <person name="Singh R.S."/>
            <person name="Sirot L."/>
            <person name="Sirota M."/>
            <person name="Sisneros N.B."/>
            <person name="Smith C.D."/>
            <person name="Smith T.F."/>
            <person name="Spieth J."/>
            <person name="Stage D.E."/>
            <person name="Stark A."/>
            <person name="Stephan W."/>
            <person name="Strausberg R.L."/>
            <person name="Strempel S."/>
            <person name="Sturgill D."/>
            <person name="Sutton G."/>
            <person name="Sutton G.G."/>
            <person name="Tao W."/>
            <person name="Teichmann S."/>
            <person name="Tobari Y.N."/>
            <person name="Tomimura Y."/>
            <person name="Tsolas J.M."/>
            <person name="Valente V.L."/>
            <person name="Venter E."/>
            <person name="Venter J.C."/>
            <person name="Vicario S."/>
            <person name="Vieira F.G."/>
            <person name="Vilella A.J."/>
            <person name="Villasante A."/>
            <person name="Walenz B."/>
            <person name="Wang J."/>
            <person name="Wasserman M."/>
            <person name="Watts T."/>
            <person name="Wilson D."/>
            <person name="Wilson R.K."/>
            <person name="Wing R.A."/>
            <person name="Wolfner M.F."/>
            <person name="Wong A."/>
            <person name="Wong G.K."/>
            <person name="Wu C.I."/>
            <person name="Wu G."/>
            <person name="Yamamoto D."/>
            <person name="Yang H.P."/>
            <person name="Yang S.P."/>
            <person name="Yorke J.A."/>
            <person name="Yoshida K."/>
            <person name="Zdobnov E."/>
            <person name="Zhang P."/>
            <person name="Zhang Y."/>
            <person name="Zimin A.V."/>
            <person name="Baldwin J."/>
            <person name="Abdouelleil A."/>
            <person name="Abdulkadir J."/>
            <person name="Abebe A."/>
            <person name="Abera B."/>
            <person name="Abreu J."/>
            <person name="Acer S.C."/>
            <person name="Aftuck L."/>
            <person name="Alexander A."/>
            <person name="An P."/>
            <person name="Anderson E."/>
            <person name="Anderson S."/>
            <person name="Arachi H."/>
            <person name="Azer M."/>
            <person name="Bachantsang P."/>
            <person name="Barry A."/>
            <person name="Bayul T."/>
            <person name="Berlin A."/>
            <person name="Bessette D."/>
            <person name="Bloom T."/>
            <person name="Blye J."/>
            <person name="Boguslavskiy L."/>
            <person name="Bonnet C."/>
            <person name="Boukhgalter B."/>
            <person name="Bourzgui I."/>
            <person name="Brown A."/>
            <person name="Cahill P."/>
            <person name="Channer S."/>
            <person name="Cheshatsang Y."/>
            <person name="Chuda L."/>
            <person name="Citroen M."/>
            <person name="Collymore A."/>
            <person name="Cooke P."/>
            <person name="Costello M."/>
            <person name="D'Aco K."/>
            <person name="Daza R."/>
            <person name="De Haan G."/>
            <person name="DeGray S."/>
            <person name="DeMaso C."/>
            <person name="Dhargay N."/>
            <person name="Dooley K."/>
            <person name="Dooley E."/>
            <person name="Doricent M."/>
            <person name="Dorje P."/>
            <person name="Dorjee K."/>
            <person name="Dupes A."/>
            <person name="Elong R."/>
            <person name="Falk J."/>
            <person name="Farina A."/>
            <person name="Faro S."/>
            <person name="Ferguson D."/>
            <person name="Fisher S."/>
            <person name="Foley C.D."/>
            <person name="Franke A."/>
            <person name="Friedrich D."/>
            <person name="Gadbois L."/>
            <person name="Gearin G."/>
            <person name="Gearin C.R."/>
            <person name="Giannoukos G."/>
            <person name="Goode T."/>
            <person name="Graham J."/>
            <person name="Grandbois E."/>
            <person name="Grewal S."/>
            <person name="Gyaltsen K."/>
            <person name="Hafez N."/>
            <person name="Hagos B."/>
            <person name="Hall J."/>
            <person name="Henson C."/>
            <person name="Hollinger A."/>
            <person name="Honan T."/>
            <person name="Huard M.D."/>
            <person name="Hughes L."/>
            <person name="Hurhula B."/>
            <person name="Husby M.E."/>
            <person name="Kamat A."/>
            <person name="Kanga B."/>
            <person name="Kashin S."/>
            <person name="Khazanovich D."/>
            <person name="Kisner P."/>
            <person name="Lance K."/>
            <person name="Lara M."/>
            <person name="Lee W."/>
            <person name="Lennon N."/>
            <person name="Letendre F."/>
            <person name="LeVine R."/>
            <person name="Lipovsky A."/>
            <person name="Liu X."/>
            <person name="Liu J."/>
            <person name="Liu S."/>
            <person name="Lokyitsang T."/>
            <person name="Lokyitsang Y."/>
            <person name="Lubonja R."/>
            <person name="Lui A."/>
            <person name="MacDonald P."/>
            <person name="Magnisalis V."/>
            <person name="Maru K."/>
            <person name="Matthews C."/>
            <person name="McCusker W."/>
            <person name="McDonough S."/>
            <person name="Mehta T."/>
            <person name="Meldrim J."/>
            <person name="Meneus L."/>
            <person name="Mihai O."/>
            <person name="Mihalev A."/>
            <person name="Mihova T."/>
            <person name="Mittelman R."/>
            <person name="Mlenga V."/>
            <person name="Montmayeur A."/>
            <person name="Mulrain L."/>
            <person name="Navidi A."/>
            <person name="Naylor J."/>
            <person name="Negash T."/>
            <person name="Nguyen T."/>
            <person name="Nguyen N."/>
            <person name="Nicol R."/>
            <person name="Norbu C."/>
            <person name="Norbu N."/>
            <person name="Novod N."/>
            <person name="O'Neill B."/>
            <person name="Osman S."/>
            <person name="Markiewicz E."/>
            <person name="Oyono O.L."/>
            <person name="Patti C."/>
            <person name="Phunkhang P."/>
            <person name="Pierre F."/>
            <person name="Priest M."/>
            <person name="Raghuraman S."/>
            <person name="Rege F."/>
            <person name="Reyes R."/>
            <person name="Rise C."/>
            <person name="Rogov P."/>
            <person name="Ross K."/>
            <person name="Ryan E."/>
            <person name="Settipalli S."/>
            <person name="Shea T."/>
            <person name="Sherpa N."/>
            <person name="Shi L."/>
            <person name="Shih D."/>
            <person name="Sparrow T."/>
            <person name="Spaulding J."/>
            <person name="Stalker J."/>
            <person name="Stange-Thomann N."/>
            <person name="Stavropoulos S."/>
            <person name="Stone C."/>
            <person name="Strader C."/>
            <person name="Tesfaye S."/>
            <person name="Thomson T."/>
            <person name="Thoulutsang Y."/>
            <person name="Thoulutsang D."/>
            <person name="Topham K."/>
            <person name="Topping I."/>
            <person name="Tsamla T."/>
            <person name="Vassiliev H."/>
            <person name="Vo A."/>
            <person name="Wangchuk T."/>
            <person name="Wangdi T."/>
            <person name="Weiand M."/>
            <person name="Wilkinson J."/>
            <person name="Wilson A."/>
            <person name="Yadav S."/>
            <person name="Young G."/>
            <person name="Yu Q."/>
            <person name="Zembek L."/>
            <person name="Zhong D."/>
            <person name="Zimmer A."/>
            <person name="Zwirko Z."/>
            <person name="Jaffe D.B."/>
            <person name="Alvarez P."/>
            <person name="Brockman W."/>
            <person name="Butler J."/>
            <person name="Chin C."/>
            <person name="Gnerre S."/>
            <person name="Grabherr M."/>
            <person name="Kleber M."/>
            <person name="Mauceli E."/>
            <person name="MacCallum I."/>
        </authorList>
    </citation>
    <scope>NUCLEOTIDE SEQUENCE [LARGE SCALE GENOMIC DNA]</scope>
    <source>
        <strain evidence="2">TSC#14024-0371.13</strain>
        <strain evidence="6">Tucson 14024-0371.13</strain>
    </source>
</reference>
<evidence type="ECO:0000313" key="5">
    <source>
        <dbReference type="EMBL" id="KPU78365.1"/>
    </source>
</evidence>
<proteinExistence type="predicted"/>
<dbReference type="GeneID" id="6493212"/>
<dbReference type="KEGG" id="dan:6493212"/>
<evidence type="ECO:0000259" key="1">
    <source>
        <dbReference type="Pfam" id="PF26644"/>
    </source>
</evidence>
<gene>
    <name evidence="2" type="primary">Dana\GF10342</name>
    <name evidence="2" type="synonym">dana_GLEANR_10299</name>
    <name evidence="2" type="ORF">GF10342</name>
</gene>
<evidence type="ECO:0000313" key="4">
    <source>
        <dbReference type="EMBL" id="KPU78364.1"/>
    </source>
</evidence>
<dbReference type="Pfam" id="PF26644">
    <property type="entry name" value="CCC"/>
    <property type="match status" value="1"/>
</dbReference>
<accession>B3M9A2</accession>
<dbReference type="EMBL" id="CH902618">
    <property type="protein sequence ID" value="KPU78363.1"/>
    <property type="molecule type" value="Genomic_DNA"/>
</dbReference>
<dbReference type="InterPro" id="IPR058250">
    <property type="entry name" value="CCC"/>
</dbReference>
<reference evidence="2" key="3">
    <citation type="submission" date="2015-10" db="EMBL/GenBank/DDBJ databases">
        <authorList>
            <consortium name="FlyBase"/>
        </authorList>
    </citation>
    <scope>NUCLEOTIDE SEQUENCE</scope>
    <source>
        <strain evidence="2">TSC#14024-0371.13</strain>
    </source>
</reference>
<keyword evidence="6" id="KW-1185">Reference proteome</keyword>
<dbReference type="eggNOG" id="ENOG502S907">
    <property type="taxonomic scope" value="Eukaryota"/>
</dbReference>
<sequence>MMLINVIIVQNKMIEIRRRVNTTSNVLECNDDLALDYCQRLPGSTHRATEKTSSPGVTLRYQPLTTAFLLLLLCLGPVLGFPQTSCIRCDKEDFRTRAPPHGEEFVERIVDHQVSKLQAREALRKLNETHRQNNACSSINCSATIENYCFGHQFLNDHCWCEMQHQEEGLPYVNHICYADEKIHKPSIGSCFAFAEVKECCCAKAFYRKWRANSGSKSIPNILIPWLIAFCLLHWLSRRRLFC</sequence>
<dbReference type="HOGENOM" id="CLU_103089_0_0_1"/>
<name>B3M9A2_DROAN</name>
<dbReference type="Proteomes" id="UP000007801">
    <property type="component" value="Unassembled WGS sequence"/>
</dbReference>
<evidence type="ECO:0000313" key="2">
    <source>
        <dbReference type="EMBL" id="EDV40086.2"/>
    </source>
</evidence>
<evidence type="ECO:0000313" key="6">
    <source>
        <dbReference type="Proteomes" id="UP000007801"/>
    </source>
</evidence>
<dbReference type="OrthoDB" id="6610578at2759"/>
<dbReference type="EMBL" id="CH902618">
    <property type="protein sequence ID" value="KPU78364.1"/>
    <property type="molecule type" value="Genomic_DNA"/>
</dbReference>
<reference evidence="2" key="2">
    <citation type="journal article" date="2008" name="Bioinformatics">
        <title>Assembly reconciliation.</title>
        <authorList>
            <person name="Zimin A.V."/>
            <person name="Smith D.R."/>
            <person name="Sutton G."/>
            <person name="Yorke J.A."/>
        </authorList>
    </citation>
    <scope>NUCLEOTIDE SEQUENCE</scope>
    <source>
        <strain evidence="2">TSC#14024-0371.13</strain>
    </source>
</reference>
<feature type="domain" description="CCC" evidence="1">
    <location>
        <begin position="109"/>
        <end position="211"/>
    </location>
</feature>
<dbReference type="AlphaFoldDB" id="B3M9A2"/>